<keyword evidence="12" id="KW-1185">Reference proteome</keyword>
<accession>A0ABX4YDD9</accession>
<proteinExistence type="inferred from homology"/>
<dbReference type="InterPro" id="IPR002934">
    <property type="entry name" value="Polymerase_NTP_transf_dom"/>
</dbReference>
<dbReference type="CDD" id="cd05403">
    <property type="entry name" value="NT_KNTase_like"/>
    <property type="match status" value="1"/>
</dbReference>
<evidence type="ECO:0000256" key="2">
    <source>
        <dbReference type="ARBA" id="ARBA00022649"/>
    </source>
</evidence>
<dbReference type="Proteomes" id="UP000094669">
    <property type="component" value="Unassembled WGS sequence"/>
</dbReference>
<dbReference type="InterPro" id="IPR043519">
    <property type="entry name" value="NT_sf"/>
</dbReference>
<keyword evidence="3" id="KW-0808">Transferase</keyword>
<evidence type="ECO:0000313" key="12">
    <source>
        <dbReference type="Proteomes" id="UP000094669"/>
    </source>
</evidence>
<dbReference type="InterPro" id="IPR052038">
    <property type="entry name" value="Type-VII_TA_antitoxin"/>
</dbReference>
<keyword evidence="2" id="KW-1277">Toxin-antitoxin system</keyword>
<dbReference type="Gene3D" id="3.30.460.10">
    <property type="entry name" value="Beta Polymerase, domain 2"/>
    <property type="match status" value="1"/>
</dbReference>
<keyword evidence="7" id="KW-0067">ATP-binding</keyword>
<name>A0ABX4YDD9_9LEPT</name>
<organism evidence="11 12">
    <name type="scientific">Leptospira inadai serovar Lyme</name>
    <dbReference type="NCBI Taxonomy" id="293084"/>
    <lineage>
        <taxon>Bacteria</taxon>
        <taxon>Pseudomonadati</taxon>
        <taxon>Spirochaetota</taxon>
        <taxon>Spirochaetia</taxon>
        <taxon>Leptospirales</taxon>
        <taxon>Leptospiraceae</taxon>
        <taxon>Leptospira</taxon>
    </lineage>
</organism>
<comment type="caution">
    <text evidence="11">The sequence shown here is derived from an EMBL/GenBank/DDBJ whole genome shotgun (WGS) entry which is preliminary data.</text>
</comment>
<evidence type="ECO:0000256" key="5">
    <source>
        <dbReference type="ARBA" id="ARBA00022723"/>
    </source>
</evidence>
<dbReference type="PANTHER" id="PTHR33571:SF14">
    <property type="entry name" value="PROTEIN ADENYLYLTRANSFERASE MJ0435-RELATED"/>
    <property type="match status" value="1"/>
</dbReference>
<evidence type="ECO:0000256" key="3">
    <source>
        <dbReference type="ARBA" id="ARBA00022679"/>
    </source>
</evidence>
<evidence type="ECO:0000313" key="11">
    <source>
        <dbReference type="EMBL" id="PNV72123.1"/>
    </source>
</evidence>
<dbReference type="Pfam" id="PF01909">
    <property type="entry name" value="NTP_transf_2"/>
    <property type="match status" value="1"/>
</dbReference>
<evidence type="ECO:0000256" key="9">
    <source>
        <dbReference type="ARBA" id="ARBA00038276"/>
    </source>
</evidence>
<evidence type="ECO:0000256" key="4">
    <source>
        <dbReference type="ARBA" id="ARBA00022695"/>
    </source>
</evidence>
<evidence type="ECO:0000256" key="7">
    <source>
        <dbReference type="ARBA" id="ARBA00022840"/>
    </source>
</evidence>
<feature type="domain" description="Polymerase nucleotidyl transferase" evidence="10">
    <location>
        <begin position="14"/>
        <end position="95"/>
    </location>
</feature>
<evidence type="ECO:0000259" key="10">
    <source>
        <dbReference type="Pfam" id="PF01909"/>
    </source>
</evidence>
<keyword evidence="6" id="KW-0547">Nucleotide-binding</keyword>
<dbReference type="EMBL" id="MCRM02000035">
    <property type="protein sequence ID" value="PNV72123.1"/>
    <property type="molecule type" value="Genomic_DNA"/>
</dbReference>
<dbReference type="SUPFAM" id="SSF81301">
    <property type="entry name" value="Nucleotidyltransferase"/>
    <property type="match status" value="1"/>
</dbReference>
<dbReference type="RefSeq" id="WP_010410367.1">
    <property type="nucleotide sequence ID" value="NZ_MCRM02000035.1"/>
</dbReference>
<dbReference type="PANTHER" id="PTHR33571">
    <property type="entry name" value="SSL8005 PROTEIN"/>
    <property type="match status" value="1"/>
</dbReference>
<comment type="similarity">
    <text evidence="9">Belongs to the MntA antitoxin family.</text>
</comment>
<keyword evidence="4" id="KW-0548">Nucleotidyltransferase</keyword>
<keyword evidence="8" id="KW-0460">Magnesium</keyword>
<comment type="cofactor">
    <cofactor evidence="1">
        <name>Mg(2+)</name>
        <dbReference type="ChEBI" id="CHEBI:18420"/>
    </cofactor>
</comment>
<evidence type="ECO:0000256" key="8">
    <source>
        <dbReference type="ARBA" id="ARBA00022842"/>
    </source>
</evidence>
<evidence type="ECO:0000256" key="6">
    <source>
        <dbReference type="ARBA" id="ARBA00022741"/>
    </source>
</evidence>
<evidence type="ECO:0000256" key="1">
    <source>
        <dbReference type="ARBA" id="ARBA00001946"/>
    </source>
</evidence>
<reference evidence="11" key="1">
    <citation type="submission" date="2018-01" db="EMBL/GenBank/DDBJ databases">
        <title>Genomic characterization of Leptospira inadai serogroup Lyme isolated from captured rat in Brazil and comparative analysis with human reference strain.</title>
        <authorList>
            <person name="Moreno L.Z."/>
            <person name="Loureiro A.P."/>
            <person name="Miraglia F."/>
            <person name="Kremer F.S."/>
            <person name="Eslabao M.R."/>
            <person name="Dellagostin O.A."/>
            <person name="Lilenbaum W."/>
            <person name="Moreno A.M."/>
        </authorList>
    </citation>
    <scope>NUCLEOTIDE SEQUENCE [LARGE SCALE GENOMIC DNA]</scope>
    <source>
        <strain evidence="11">M34/99</strain>
    </source>
</reference>
<protein>
    <submittedName>
        <fullName evidence="11">Nucleotidyltransferase</fullName>
    </submittedName>
</protein>
<keyword evidence="5" id="KW-0479">Metal-binding</keyword>
<sequence>MNREQALDIIRNHLPKIRSFGVNSIGIFGSFARNENNENSDLDVLVSYGKGRLNLDSYMDLKFYLENLFQCKVDLVTESSVKPFLKERILQEVVYAA</sequence>
<gene>
    <name evidence="11" type="ORF">BES34_020045</name>
</gene>